<proteinExistence type="predicted"/>
<feature type="signal peptide" evidence="1">
    <location>
        <begin position="1"/>
        <end position="28"/>
    </location>
</feature>
<accession>A0ABR0LHK4</accession>
<organism evidence="2 3">
    <name type="scientific">Cryomyces antarcticus</name>
    <dbReference type="NCBI Taxonomy" id="329879"/>
    <lineage>
        <taxon>Eukaryota</taxon>
        <taxon>Fungi</taxon>
        <taxon>Dikarya</taxon>
        <taxon>Ascomycota</taxon>
        <taxon>Pezizomycotina</taxon>
        <taxon>Dothideomycetes</taxon>
        <taxon>Dothideomycetes incertae sedis</taxon>
        <taxon>Cryomyces</taxon>
    </lineage>
</organism>
<dbReference type="Proteomes" id="UP001357485">
    <property type="component" value="Unassembled WGS sequence"/>
</dbReference>
<comment type="caution">
    <text evidence="2">The sequence shown here is derived from an EMBL/GenBank/DDBJ whole genome shotgun (WGS) entry which is preliminary data.</text>
</comment>
<evidence type="ECO:0000313" key="2">
    <source>
        <dbReference type="EMBL" id="KAK5159136.1"/>
    </source>
</evidence>
<feature type="chain" id="PRO_5046931291" evidence="1">
    <location>
        <begin position="29"/>
        <end position="88"/>
    </location>
</feature>
<name>A0ABR0LHK4_9PEZI</name>
<reference evidence="2 3" key="1">
    <citation type="submission" date="2023-08" db="EMBL/GenBank/DDBJ databases">
        <title>Black Yeasts Isolated from many extreme environments.</title>
        <authorList>
            <person name="Coleine C."/>
            <person name="Stajich J.E."/>
            <person name="Selbmann L."/>
        </authorList>
    </citation>
    <scope>NUCLEOTIDE SEQUENCE [LARGE SCALE GENOMIC DNA]</scope>
    <source>
        <strain evidence="2 3">CCFEE 536</strain>
    </source>
</reference>
<gene>
    <name evidence="2" type="ORF">LTR16_012407</name>
</gene>
<keyword evidence="3" id="KW-1185">Reference proteome</keyword>
<evidence type="ECO:0000256" key="1">
    <source>
        <dbReference type="SAM" id="SignalP"/>
    </source>
</evidence>
<protein>
    <submittedName>
        <fullName evidence="2">Uncharacterized protein</fullName>
    </submittedName>
</protein>
<dbReference type="EMBL" id="JAVRRA010020840">
    <property type="protein sequence ID" value="KAK5159136.1"/>
    <property type="molecule type" value="Genomic_DNA"/>
</dbReference>
<feature type="non-terminal residue" evidence="2">
    <location>
        <position position="1"/>
    </location>
</feature>
<keyword evidence="1" id="KW-0732">Signal</keyword>
<evidence type="ECO:0000313" key="3">
    <source>
        <dbReference type="Proteomes" id="UP001357485"/>
    </source>
</evidence>
<sequence length="88" mass="9584">AQRRPRVLDAVVPVLLLGLNVLFQQVPGEEAQREAALARADEEEVHGVDDLGARDVDVNGAEVLWEAVSDEDAAQVQQQPELLVGNFK</sequence>